<comment type="caution">
    <text evidence="1">The sequence shown here is derived from an EMBL/GenBank/DDBJ whole genome shotgun (WGS) entry which is preliminary data.</text>
</comment>
<name>A6EY07_9GAMM</name>
<dbReference type="eggNOG" id="ENOG5030IP6">
    <property type="taxonomic scope" value="Bacteria"/>
</dbReference>
<sequence length="302" mass="33713">MELYPSTPPKLIPSFVCHVDILGYSQLSRDAIKSGQGNSFLNKIRVALTRAYDRVRERSKGWNGAHRFSIKVFTDNIVVGYPAKDINVSFGEVELGHIFSVFSEFQVALTMEGFLVRGGIAFGSHYMDEEIVFGDALIEAVKQDSSGGAPKISLSHSAVQALRHHLGFYRDPMKSPQSRELLQDPDGSIFIDYLANAFIAFPDGGIFFEVFEGHKRTVTEGLEKYSGLPDVRAKYEWAARYHNFVCKEFMKNNPIPFDPDADEIEAAGAVEAQKLEDYLIDIESLAPIPGKLSINPIFPVER</sequence>
<gene>
    <name evidence="1" type="ORF">MDG893_16912</name>
</gene>
<organism evidence="1 2">
    <name type="scientific">Marinobacter algicola DG893</name>
    <dbReference type="NCBI Taxonomy" id="443152"/>
    <lineage>
        <taxon>Bacteria</taxon>
        <taxon>Pseudomonadati</taxon>
        <taxon>Pseudomonadota</taxon>
        <taxon>Gammaproteobacteria</taxon>
        <taxon>Pseudomonadales</taxon>
        <taxon>Marinobacteraceae</taxon>
        <taxon>Marinobacter</taxon>
    </lineage>
</organism>
<evidence type="ECO:0000313" key="2">
    <source>
        <dbReference type="Proteomes" id="UP000005856"/>
    </source>
</evidence>
<dbReference type="EMBL" id="ABCP01000005">
    <property type="protein sequence ID" value="EDM48716.1"/>
    <property type="molecule type" value="Genomic_DNA"/>
</dbReference>
<accession>A6EY07</accession>
<keyword evidence="2" id="KW-1185">Reference proteome</keyword>
<protein>
    <submittedName>
        <fullName evidence="1">Uncharacterized protein</fullName>
    </submittedName>
</protein>
<dbReference type="Proteomes" id="UP000005856">
    <property type="component" value="Unassembled WGS sequence"/>
</dbReference>
<reference evidence="1 2" key="1">
    <citation type="submission" date="2007-06" db="EMBL/GenBank/DDBJ databases">
        <authorList>
            <person name="Green D."/>
            <person name="Ferriera S."/>
            <person name="Johnson J."/>
            <person name="Kravitz S."/>
            <person name="Beeson K."/>
            <person name="Sutton G."/>
            <person name="Rogers Y.-H."/>
            <person name="Friedman R."/>
            <person name="Frazier M."/>
            <person name="Venter J.C."/>
        </authorList>
    </citation>
    <scope>NUCLEOTIDE SEQUENCE [LARGE SCALE GENOMIC DNA]</scope>
    <source>
        <strain evidence="1 2">DG893</strain>
    </source>
</reference>
<dbReference type="OrthoDB" id="9181325at2"/>
<dbReference type="STRING" id="443152.MDG893_16912"/>
<evidence type="ECO:0000313" key="1">
    <source>
        <dbReference type="EMBL" id="EDM48716.1"/>
    </source>
</evidence>
<proteinExistence type="predicted"/>
<dbReference type="AlphaFoldDB" id="A6EY07"/>
<dbReference type="RefSeq" id="WP_007152906.1">
    <property type="nucleotide sequence ID" value="NZ_ABCP01000005.1"/>
</dbReference>